<evidence type="ECO:0008006" key="2">
    <source>
        <dbReference type="Google" id="ProtNLM"/>
    </source>
</evidence>
<dbReference type="InterPro" id="IPR029016">
    <property type="entry name" value="GAF-like_dom_sf"/>
</dbReference>
<dbReference type="Gene3D" id="3.30.450.40">
    <property type="match status" value="1"/>
</dbReference>
<accession>A0A3B0UZL6</accession>
<evidence type="ECO:0000313" key="1">
    <source>
        <dbReference type="EMBL" id="VAW36618.1"/>
    </source>
</evidence>
<dbReference type="AlphaFoldDB" id="A0A3B0UZL6"/>
<organism evidence="1">
    <name type="scientific">hydrothermal vent metagenome</name>
    <dbReference type="NCBI Taxonomy" id="652676"/>
    <lineage>
        <taxon>unclassified sequences</taxon>
        <taxon>metagenomes</taxon>
        <taxon>ecological metagenomes</taxon>
    </lineage>
</organism>
<proteinExistence type="predicted"/>
<dbReference type="EMBL" id="UOEU01000633">
    <property type="protein sequence ID" value="VAW36618.1"/>
    <property type="molecule type" value="Genomic_DNA"/>
</dbReference>
<name>A0A3B0UZL6_9ZZZZ</name>
<reference evidence="1" key="1">
    <citation type="submission" date="2018-06" db="EMBL/GenBank/DDBJ databases">
        <authorList>
            <person name="Zhirakovskaya E."/>
        </authorList>
    </citation>
    <scope>NUCLEOTIDE SEQUENCE</scope>
</reference>
<sequence length="151" mass="17069">MRKRSKSNANFQDALISLQNLAEKDERQHLLLDKLIGTNRIILASIDLENPPNILDVAVKEVCRLANADCAVLFPFDLDVEDYDPELLTHYGLLHPNKAPTNPRIDGTASKVRHEDGLIVENISTDNLELNLLQDEFIIREQIQAFIGIPF</sequence>
<protein>
    <recommendedName>
        <fullName evidence="2">GAF domain-containing protein</fullName>
    </recommendedName>
</protein>
<gene>
    <name evidence="1" type="ORF">MNBD_CHLOROFLEXI01-5044</name>
</gene>